<protein>
    <submittedName>
        <fullName evidence="1">Uncharacterized protein</fullName>
    </submittedName>
</protein>
<organism evidence="1">
    <name type="scientific">Anguilla anguilla</name>
    <name type="common">European freshwater eel</name>
    <name type="synonym">Muraena anguilla</name>
    <dbReference type="NCBI Taxonomy" id="7936"/>
    <lineage>
        <taxon>Eukaryota</taxon>
        <taxon>Metazoa</taxon>
        <taxon>Chordata</taxon>
        <taxon>Craniata</taxon>
        <taxon>Vertebrata</taxon>
        <taxon>Euteleostomi</taxon>
        <taxon>Actinopterygii</taxon>
        <taxon>Neopterygii</taxon>
        <taxon>Teleostei</taxon>
        <taxon>Anguilliformes</taxon>
        <taxon>Anguillidae</taxon>
        <taxon>Anguilla</taxon>
    </lineage>
</organism>
<reference evidence="1" key="1">
    <citation type="submission" date="2014-11" db="EMBL/GenBank/DDBJ databases">
        <authorList>
            <person name="Amaro Gonzalez C."/>
        </authorList>
    </citation>
    <scope>NUCLEOTIDE SEQUENCE</scope>
</reference>
<dbReference type="EMBL" id="GBXM01053516">
    <property type="protein sequence ID" value="JAH55061.1"/>
    <property type="molecule type" value="Transcribed_RNA"/>
</dbReference>
<accession>A0A0E9TN84</accession>
<evidence type="ECO:0000313" key="1">
    <source>
        <dbReference type="EMBL" id="JAH55061.1"/>
    </source>
</evidence>
<sequence length="31" mass="3439">MCFDTVSWSMSCSPADQPVAYQFGHNFALPT</sequence>
<proteinExistence type="predicted"/>
<name>A0A0E9TN84_ANGAN</name>
<reference evidence="1" key="2">
    <citation type="journal article" date="2015" name="Fish Shellfish Immunol.">
        <title>Early steps in the European eel (Anguilla anguilla)-Vibrio vulnificus interaction in the gills: Role of the RtxA13 toxin.</title>
        <authorList>
            <person name="Callol A."/>
            <person name="Pajuelo D."/>
            <person name="Ebbesson L."/>
            <person name="Teles M."/>
            <person name="MacKenzie S."/>
            <person name="Amaro C."/>
        </authorList>
    </citation>
    <scope>NUCLEOTIDE SEQUENCE</scope>
</reference>
<dbReference type="AlphaFoldDB" id="A0A0E9TN84"/>